<dbReference type="NCBIfam" id="TIGR00912">
    <property type="entry name" value="2A0309"/>
    <property type="match status" value="1"/>
</dbReference>
<dbReference type="GO" id="GO:0016020">
    <property type="term" value="C:membrane"/>
    <property type="evidence" value="ECO:0007669"/>
    <property type="project" value="UniProtKB-SubCell"/>
</dbReference>
<evidence type="ECO:0000256" key="2">
    <source>
        <dbReference type="ARBA" id="ARBA00007998"/>
    </source>
</evidence>
<dbReference type="InterPro" id="IPR004761">
    <property type="entry name" value="Spore_GerAB"/>
</dbReference>
<evidence type="ECO:0000256" key="5">
    <source>
        <dbReference type="ARBA" id="ARBA00022692"/>
    </source>
</evidence>
<keyword evidence="7 8" id="KW-0472">Membrane</keyword>
<feature type="transmembrane region" description="Helical" evidence="8">
    <location>
        <begin position="179"/>
        <end position="204"/>
    </location>
</feature>
<organism evidence="9 10">
    <name type="scientific">Clostridium thailandense</name>
    <dbReference type="NCBI Taxonomy" id="2794346"/>
    <lineage>
        <taxon>Bacteria</taxon>
        <taxon>Bacillati</taxon>
        <taxon>Bacillota</taxon>
        <taxon>Clostridia</taxon>
        <taxon>Eubacteriales</taxon>
        <taxon>Clostridiaceae</taxon>
        <taxon>Clostridium</taxon>
    </lineage>
</organism>
<feature type="transmembrane region" description="Helical" evidence="8">
    <location>
        <begin position="12"/>
        <end position="30"/>
    </location>
</feature>
<reference evidence="9" key="1">
    <citation type="submission" date="2020-12" db="EMBL/GenBank/DDBJ databases">
        <title>Clostridium thailandense sp. nov., a novel acetogenic bacterium isolated from peat land soil in Thailand.</title>
        <authorList>
            <person name="Chaikitkaew S."/>
            <person name="Birkeland N.K."/>
        </authorList>
    </citation>
    <scope>NUCLEOTIDE SEQUENCE</scope>
    <source>
        <strain evidence="9">PL3</strain>
    </source>
</reference>
<feature type="transmembrane region" description="Helical" evidence="8">
    <location>
        <begin position="337"/>
        <end position="353"/>
    </location>
</feature>
<feature type="transmembrane region" description="Helical" evidence="8">
    <location>
        <begin position="216"/>
        <end position="237"/>
    </location>
</feature>
<dbReference type="Pfam" id="PF03845">
    <property type="entry name" value="Spore_permease"/>
    <property type="match status" value="1"/>
</dbReference>
<feature type="transmembrane region" description="Helical" evidence="8">
    <location>
        <begin position="115"/>
        <end position="134"/>
    </location>
</feature>
<evidence type="ECO:0000313" key="9">
    <source>
        <dbReference type="EMBL" id="MBV7274691.1"/>
    </source>
</evidence>
<evidence type="ECO:0000256" key="1">
    <source>
        <dbReference type="ARBA" id="ARBA00004141"/>
    </source>
</evidence>
<dbReference type="Proteomes" id="UP000694308">
    <property type="component" value="Unassembled WGS sequence"/>
</dbReference>
<evidence type="ECO:0000313" key="10">
    <source>
        <dbReference type="Proteomes" id="UP000694308"/>
    </source>
</evidence>
<keyword evidence="5 8" id="KW-0812">Transmembrane</keyword>
<feature type="transmembrane region" description="Helical" evidence="8">
    <location>
        <begin position="146"/>
        <end position="167"/>
    </location>
</feature>
<keyword evidence="10" id="KW-1185">Reference proteome</keyword>
<accession>A0A949TW75</accession>
<gene>
    <name evidence="9" type="ORF">I6U48_17490</name>
</gene>
<dbReference type="RefSeq" id="WP_218321752.1">
    <property type="nucleotide sequence ID" value="NZ_JAEEGC010000095.1"/>
</dbReference>
<evidence type="ECO:0000256" key="3">
    <source>
        <dbReference type="ARBA" id="ARBA00022448"/>
    </source>
</evidence>
<keyword evidence="6 8" id="KW-1133">Transmembrane helix</keyword>
<keyword evidence="3" id="KW-0813">Transport</keyword>
<comment type="similarity">
    <text evidence="2">Belongs to the amino acid-polyamine-organocation (APC) superfamily. Spore germination protein (SGP) (TC 2.A.3.9) family.</text>
</comment>
<keyword evidence="4" id="KW-0309">Germination</keyword>
<name>A0A949TW75_9CLOT</name>
<protein>
    <submittedName>
        <fullName evidence="9">Endospore germination permease</fullName>
    </submittedName>
</protein>
<dbReference type="PANTHER" id="PTHR34975">
    <property type="entry name" value="SPORE GERMINATION PROTEIN A2"/>
    <property type="match status" value="1"/>
</dbReference>
<comment type="caution">
    <text evidence="9">The sequence shown here is derived from an EMBL/GenBank/DDBJ whole genome shotgun (WGS) entry which is preliminary data.</text>
</comment>
<comment type="subcellular location">
    <subcellularLocation>
        <location evidence="1">Membrane</location>
        <topology evidence="1">Multi-pass membrane protein</topology>
    </subcellularLocation>
</comment>
<sequence length="360" mass="40212">MYKEQINDKEGICLLMIFIMGSTLIVGIGGEAKNDAWIAGILAILMAVPIILVYGRILSLFPGKDLYEILNILLGRILSKIVAVIYIWYSFHLGALVIRNFGEFINTVTMPETPMIVPMICLGLVCIIATKSGIEVMGRISASVLPILLITILIVQLLAIPITNFSFLKPVLGNGFKTILGGAFSAFSFPFAETVLFIGILFSLKNQKSYYKVYSLGLFSAGIIIVILTMRNIVLLGELSGKVYFPSHMAVGMIKIGEFIERIEVSVSVLFVFGVFIKTSVCLLVACKGISNIFHLNDYRSIVMQTGLLMVYFSYIVYNNTMEMRFWAFKVYDHYSFPFQVIIPILLLLTAEIKTRNNRK</sequence>
<evidence type="ECO:0000256" key="8">
    <source>
        <dbReference type="SAM" id="Phobius"/>
    </source>
</evidence>
<dbReference type="GO" id="GO:0009847">
    <property type="term" value="P:spore germination"/>
    <property type="evidence" value="ECO:0007669"/>
    <property type="project" value="InterPro"/>
</dbReference>
<dbReference type="AlphaFoldDB" id="A0A949TW75"/>
<evidence type="ECO:0000256" key="6">
    <source>
        <dbReference type="ARBA" id="ARBA00022989"/>
    </source>
</evidence>
<dbReference type="PANTHER" id="PTHR34975:SF2">
    <property type="entry name" value="SPORE GERMINATION PROTEIN A2"/>
    <property type="match status" value="1"/>
</dbReference>
<evidence type="ECO:0000256" key="4">
    <source>
        <dbReference type="ARBA" id="ARBA00022544"/>
    </source>
</evidence>
<evidence type="ECO:0000256" key="7">
    <source>
        <dbReference type="ARBA" id="ARBA00023136"/>
    </source>
</evidence>
<proteinExistence type="inferred from homology"/>
<feature type="transmembrane region" description="Helical" evidence="8">
    <location>
        <begin position="36"/>
        <end position="57"/>
    </location>
</feature>
<feature type="transmembrane region" description="Helical" evidence="8">
    <location>
        <begin position="265"/>
        <end position="287"/>
    </location>
</feature>
<dbReference type="EMBL" id="JAEEGC010000095">
    <property type="protein sequence ID" value="MBV7274691.1"/>
    <property type="molecule type" value="Genomic_DNA"/>
</dbReference>
<feature type="transmembrane region" description="Helical" evidence="8">
    <location>
        <begin position="299"/>
        <end position="317"/>
    </location>
</feature>
<feature type="transmembrane region" description="Helical" evidence="8">
    <location>
        <begin position="69"/>
        <end position="89"/>
    </location>
</feature>